<proteinExistence type="predicted"/>
<dbReference type="InterPro" id="IPR050547">
    <property type="entry name" value="DEAD_box_RNA_helicases"/>
</dbReference>
<keyword evidence="2" id="KW-0547">Nucleotide-binding</keyword>
<reference evidence="10" key="1">
    <citation type="submission" date="2019-08" db="EMBL/GenBank/DDBJ databases">
        <authorList>
            <person name="Kucharzyk K."/>
            <person name="Murdoch R.W."/>
            <person name="Higgins S."/>
            <person name="Loffler F."/>
        </authorList>
    </citation>
    <scope>NUCLEOTIDE SEQUENCE</scope>
</reference>
<dbReference type="PROSITE" id="PS51195">
    <property type="entry name" value="Q_MOTIF"/>
    <property type="match status" value="1"/>
</dbReference>
<gene>
    <name evidence="10" type="primary">cshA_14</name>
    <name evidence="10" type="ORF">SDC9_61365</name>
</gene>
<keyword evidence="4 10" id="KW-0347">Helicase</keyword>
<dbReference type="FunFam" id="3.40.50.300:FF:000108">
    <property type="entry name" value="ATP-dependent RNA helicase RhlE"/>
    <property type="match status" value="1"/>
</dbReference>
<evidence type="ECO:0000259" key="7">
    <source>
        <dbReference type="PROSITE" id="PS51192"/>
    </source>
</evidence>
<dbReference type="PROSITE" id="PS51194">
    <property type="entry name" value="HELICASE_CTER"/>
    <property type="match status" value="1"/>
</dbReference>
<dbReference type="EC" id="3.6.4.13" evidence="10"/>
<dbReference type="SMART" id="SM00487">
    <property type="entry name" value="DEXDc"/>
    <property type="match status" value="1"/>
</dbReference>
<dbReference type="InterPro" id="IPR001650">
    <property type="entry name" value="Helicase_C-like"/>
</dbReference>
<dbReference type="InterPro" id="IPR057325">
    <property type="entry name" value="DeaD_dimer"/>
</dbReference>
<protein>
    <submittedName>
        <fullName evidence="10">DEAD-box ATP-dependent RNA helicase CshA</fullName>
        <ecNumber evidence="10">3.6.4.13</ecNumber>
    </submittedName>
</protein>
<evidence type="ECO:0000256" key="2">
    <source>
        <dbReference type="ARBA" id="ARBA00022741"/>
    </source>
</evidence>
<evidence type="ECO:0000256" key="5">
    <source>
        <dbReference type="ARBA" id="ARBA00022840"/>
    </source>
</evidence>
<accession>A0A644XFI5</accession>
<dbReference type="CDD" id="cd00268">
    <property type="entry name" value="DEADc"/>
    <property type="match status" value="1"/>
</dbReference>
<sequence length="524" mass="58700">MNEIKFNNLGLKDSLLKSITDLGFEKPSQIQAEAIPVAIQGYDLIGQAQTGTGKTAAFGCGIINHITKNDGLRAIILAPTRELAIQVNDELKRLSKYDDLSVLPIYGGDSIVNQIRALKRNVNIVVGTPGRVLDHIKRGTIKLDGIKFLVLDEADEMLNMGFIDDLEDIIKQLPSERQTLLFSATMPDQIRKLAKRYMKPDAKQISIKKTSMTVSTISQSFFEISHKTRFEALCRVLDYDTPSSAIIFCRTKKGVDELVEGMQSRGYIVEGMHGDMSQAHRIRTLRKFKEGSLNYLIATDVAARGIDVEGITHVINYDLPQDVESYVHRIGRTGRANREGIAYSLVSPKEFSMLKQIKSVTKSDITRKAIPTVNDIFDNKSKSILEDVTNTITDSDYSKFIPVAKELVEKFDSIEIIAALIKNKFNDELLETYTNDVLEAPKSEDIRLFLSIGRRDGINPKTLVNFIKDTARIKASSIGDIDILENFSFVNISPDVKDKVLDKCIGVKLNKRKVNIEVANKKRR</sequence>
<dbReference type="InterPro" id="IPR000629">
    <property type="entry name" value="RNA-helicase_DEAD-box_CS"/>
</dbReference>
<dbReference type="Gene3D" id="3.30.70.330">
    <property type="match status" value="1"/>
</dbReference>
<dbReference type="GO" id="GO:0005524">
    <property type="term" value="F:ATP binding"/>
    <property type="evidence" value="ECO:0007669"/>
    <property type="project" value="UniProtKB-KW"/>
</dbReference>
<feature type="domain" description="Helicase C-terminal" evidence="8">
    <location>
        <begin position="229"/>
        <end position="377"/>
    </location>
</feature>
<dbReference type="SMART" id="SM00490">
    <property type="entry name" value="HELICc"/>
    <property type="match status" value="1"/>
</dbReference>
<keyword evidence="6" id="KW-0346">Stress response</keyword>
<dbReference type="Pfam" id="PF00271">
    <property type="entry name" value="Helicase_C"/>
    <property type="match status" value="1"/>
</dbReference>
<dbReference type="InterPro" id="IPR014001">
    <property type="entry name" value="Helicase_ATP-bd"/>
</dbReference>
<dbReference type="GO" id="GO:0005829">
    <property type="term" value="C:cytosol"/>
    <property type="evidence" value="ECO:0007669"/>
    <property type="project" value="TreeGrafter"/>
</dbReference>
<evidence type="ECO:0000256" key="6">
    <source>
        <dbReference type="ARBA" id="ARBA00023016"/>
    </source>
</evidence>
<dbReference type="PROSITE" id="PS00039">
    <property type="entry name" value="DEAD_ATP_HELICASE"/>
    <property type="match status" value="1"/>
</dbReference>
<dbReference type="GO" id="GO:0009409">
    <property type="term" value="P:response to cold"/>
    <property type="evidence" value="ECO:0007669"/>
    <property type="project" value="TreeGrafter"/>
</dbReference>
<dbReference type="Pfam" id="PF00270">
    <property type="entry name" value="DEAD"/>
    <property type="match status" value="1"/>
</dbReference>
<evidence type="ECO:0000259" key="8">
    <source>
        <dbReference type="PROSITE" id="PS51194"/>
    </source>
</evidence>
<dbReference type="InterPro" id="IPR027417">
    <property type="entry name" value="P-loop_NTPase"/>
</dbReference>
<dbReference type="PANTHER" id="PTHR47963">
    <property type="entry name" value="DEAD-BOX ATP-DEPENDENT RNA HELICASE 47, MITOCHONDRIAL"/>
    <property type="match status" value="1"/>
</dbReference>
<dbReference type="PROSITE" id="PS51192">
    <property type="entry name" value="HELICASE_ATP_BIND_1"/>
    <property type="match status" value="1"/>
</dbReference>
<dbReference type="PANTHER" id="PTHR47963:SF5">
    <property type="entry name" value="DEAD-BOX ATP-DEPENDENT RNA HELICASE CSHA"/>
    <property type="match status" value="1"/>
</dbReference>
<dbReference type="InterPro" id="IPR012677">
    <property type="entry name" value="Nucleotide-bd_a/b_plait_sf"/>
</dbReference>
<evidence type="ECO:0000259" key="9">
    <source>
        <dbReference type="PROSITE" id="PS51195"/>
    </source>
</evidence>
<organism evidence="10">
    <name type="scientific">bioreactor metagenome</name>
    <dbReference type="NCBI Taxonomy" id="1076179"/>
    <lineage>
        <taxon>unclassified sequences</taxon>
        <taxon>metagenomes</taxon>
        <taxon>ecological metagenomes</taxon>
    </lineage>
</organism>
<dbReference type="Gene3D" id="3.40.50.300">
    <property type="entry name" value="P-loop containing nucleotide triphosphate hydrolases"/>
    <property type="match status" value="2"/>
</dbReference>
<name>A0A644XFI5_9ZZZZ</name>
<dbReference type="InterPro" id="IPR005580">
    <property type="entry name" value="DbpA/CsdA_RNA-bd_dom"/>
</dbReference>
<feature type="domain" description="Helicase ATP-binding" evidence="7">
    <location>
        <begin position="35"/>
        <end position="204"/>
    </location>
</feature>
<feature type="domain" description="DEAD-box RNA helicase Q" evidence="9">
    <location>
        <begin position="4"/>
        <end position="32"/>
    </location>
</feature>
<dbReference type="GO" id="GO:0003724">
    <property type="term" value="F:RNA helicase activity"/>
    <property type="evidence" value="ECO:0007669"/>
    <property type="project" value="UniProtKB-EC"/>
</dbReference>
<keyword evidence="3 10" id="KW-0378">Hydrolase</keyword>
<dbReference type="Pfam" id="PF03880">
    <property type="entry name" value="DbpA"/>
    <property type="match status" value="1"/>
</dbReference>
<dbReference type="GO" id="GO:0033592">
    <property type="term" value="F:RNA strand annealing activity"/>
    <property type="evidence" value="ECO:0007669"/>
    <property type="project" value="TreeGrafter"/>
</dbReference>
<dbReference type="InterPro" id="IPR044742">
    <property type="entry name" value="DEAD/DEAH_RhlB"/>
</dbReference>
<dbReference type="CDD" id="cd18787">
    <property type="entry name" value="SF2_C_DEAD"/>
    <property type="match status" value="1"/>
</dbReference>
<dbReference type="SUPFAM" id="SSF52540">
    <property type="entry name" value="P-loop containing nucleoside triphosphate hydrolases"/>
    <property type="match status" value="1"/>
</dbReference>
<keyword evidence="1" id="KW-0963">Cytoplasm</keyword>
<dbReference type="AlphaFoldDB" id="A0A644XFI5"/>
<evidence type="ECO:0000313" key="10">
    <source>
        <dbReference type="EMBL" id="MPM15000.1"/>
    </source>
</evidence>
<dbReference type="GO" id="GO:0005840">
    <property type="term" value="C:ribosome"/>
    <property type="evidence" value="ECO:0007669"/>
    <property type="project" value="TreeGrafter"/>
</dbReference>
<dbReference type="InterPro" id="IPR014014">
    <property type="entry name" value="RNA_helicase_DEAD_Q_motif"/>
</dbReference>
<dbReference type="Pfam" id="PF25399">
    <property type="entry name" value="DeaD_dimer"/>
    <property type="match status" value="1"/>
</dbReference>
<evidence type="ECO:0000256" key="3">
    <source>
        <dbReference type="ARBA" id="ARBA00022801"/>
    </source>
</evidence>
<dbReference type="InterPro" id="IPR011545">
    <property type="entry name" value="DEAD/DEAH_box_helicase_dom"/>
</dbReference>
<dbReference type="GO" id="GO:0016787">
    <property type="term" value="F:hydrolase activity"/>
    <property type="evidence" value="ECO:0007669"/>
    <property type="project" value="UniProtKB-KW"/>
</dbReference>
<evidence type="ECO:0000256" key="1">
    <source>
        <dbReference type="ARBA" id="ARBA00022490"/>
    </source>
</evidence>
<evidence type="ECO:0000256" key="4">
    <source>
        <dbReference type="ARBA" id="ARBA00022806"/>
    </source>
</evidence>
<dbReference type="EMBL" id="VSSQ01002370">
    <property type="protein sequence ID" value="MPM15000.1"/>
    <property type="molecule type" value="Genomic_DNA"/>
</dbReference>
<comment type="caution">
    <text evidence="10">The sequence shown here is derived from an EMBL/GenBank/DDBJ whole genome shotgun (WGS) entry which is preliminary data.</text>
</comment>
<dbReference type="CDD" id="cd12252">
    <property type="entry name" value="RRM_DbpA"/>
    <property type="match status" value="1"/>
</dbReference>
<keyword evidence="5" id="KW-0067">ATP-binding</keyword>